<protein>
    <submittedName>
        <fullName evidence="3">Class F sortase</fullName>
    </submittedName>
</protein>
<dbReference type="InterPro" id="IPR023365">
    <property type="entry name" value="Sortase_dom-sf"/>
</dbReference>
<proteinExistence type="predicted"/>
<comment type="caution">
    <text evidence="3">The sequence shown here is derived from an EMBL/GenBank/DDBJ whole genome shotgun (WGS) entry which is preliminary data.</text>
</comment>
<evidence type="ECO:0000256" key="2">
    <source>
        <dbReference type="SAM" id="MobiDB-lite"/>
    </source>
</evidence>
<evidence type="ECO:0000313" key="3">
    <source>
        <dbReference type="EMBL" id="MBM9466344.1"/>
    </source>
</evidence>
<name>A0A939C0S3_9ACTN</name>
<dbReference type="EMBL" id="JAERWK010000005">
    <property type="protein sequence ID" value="MBM9466344.1"/>
    <property type="molecule type" value="Genomic_DNA"/>
</dbReference>
<dbReference type="AlphaFoldDB" id="A0A939C0S3"/>
<feature type="region of interest" description="Disordered" evidence="2">
    <location>
        <begin position="43"/>
        <end position="98"/>
    </location>
</feature>
<dbReference type="Pfam" id="PF04203">
    <property type="entry name" value="Sortase"/>
    <property type="match status" value="1"/>
</dbReference>
<sequence length="247" mass="24689">MAMVVLGTVVVVGAPTARWLTTGDAAGQHVSTVDAAAAQALAAPSTPPGLTPSTTTSASPSAPSTADPAPSTTPASTIAPEPSPAPTPASSAAPAPAPGAPVEISIERLRVAAAVVPVGVRSDGQLEIPQDVRTLGWYRFGPTPGATTGSAVVTGHVDDARQGAGVFARLGDLAPGDRLQVVDEAGTARWFTVVAREQWAKADVPLDRLFDAGGAGRLVLVTCGGDFDGDDGVYQDNIAVTAVPDQA</sequence>
<gene>
    <name evidence="3" type="ORF">JL106_03505</name>
</gene>
<keyword evidence="4" id="KW-1185">Reference proteome</keyword>
<reference evidence="3" key="1">
    <citation type="submission" date="2021-01" db="EMBL/GenBank/DDBJ databases">
        <title>YIM 132084 draft genome.</title>
        <authorList>
            <person name="An D."/>
        </authorList>
    </citation>
    <scope>NUCLEOTIDE SEQUENCE</scope>
    <source>
        <strain evidence="3">YIM 132084</strain>
    </source>
</reference>
<feature type="compositionally biased region" description="Low complexity" evidence="2">
    <location>
        <begin position="51"/>
        <end position="80"/>
    </location>
</feature>
<accession>A0A939C0S3</accession>
<dbReference type="Gene3D" id="2.40.260.10">
    <property type="entry name" value="Sortase"/>
    <property type="match status" value="1"/>
</dbReference>
<evidence type="ECO:0000256" key="1">
    <source>
        <dbReference type="ARBA" id="ARBA00022801"/>
    </source>
</evidence>
<dbReference type="CDD" id="cd05829">
    <property type="entry name" value="Sortase_F"/>
    <property type="match status" value="1"/>
</dbReference>
<organism evidence="3 4">
    <name type="scientific">Nakamurella leprariae</name>
    <dbReference type="NCBI Taxonomy" id="2803911"/>
    <lineage>
        <taxon>Bacteria</taxon>
        <taxon>Bacillati</taxon>
        <taxon>Actinomycetota</taxon>
        <taxon>Actinomycetes</taxon>
        <taxon>Nakamurellales</taxon>
        <taxon>Nakamurellaceae</taxon>
        <taxon>Nakamurella</taxon>
    </lineage>
</organism>
<evidence type="ECO:0000313" key="4">
    <source>
        <dbReference type="Proteomes" id="UP000663792"/>
    </source>
</evidence>
<dbReference type="InterPro" id="IPR005754">
    <property type="entry name" value="Sortase"/>
</dbReference>
<keyword evidence="1" id="KW-0378">Hydrolase</keyword>
<dbReference type="GO" id="GO:0016787">
    <property type="term" value="F:hydrolase activity"/>
    <property type="evidence" value="ECO:0007669"/>
    <property type="project" value="UniProtKB-KW"/>
</dbReference>
<dbReference type="InterPro" id="IPR042001">
    <property type="entry name" value="Sortase_F"/>
</dbReference>
<dbReference type="SUPFAM" id="SSF63817">
    <property type="entry name" value="Sortase"/>
    <property type="match status" value="1"/>
</dbReference>
<dbReference type="Proteomes" id="UP000663792">
    <property type="component" value="Unassembled WGS sequence"/>
</dbReference>